<feature type="active site" description="Proton acceptor" evidence="5">
    <location>
        <position position="204"/>
    </location>
</feature>
<dbReference type="GO" id="GO:0004471">
    <property type="term" value="F:malate dehydrogenase (decarboxylating) (NAD+) activity"/>
    <property type="evidence" value="ECO:0007669"/>
    <property type="project" value="TreeGrafter"/>
</dbReference>
<dbReference type="PROSITE" id="PS00331">
    <property type="entry name" value="MALIC_ENZYMES"/>
    <property type="match status" value="1"/>
</dbReference>
<evidence type="ECO:0000256" key="7">
    <source>
        <dbReference type="PIRSR" id="PIRSR000106-3"/>
    </source>
</evidence>
<dbReference type="InterPro" id="IPR036291">
    <property type="entry name" value="NAD(P)-bd_dom_sf"/>
</dbReference>
<comment type="cofactor">
    <cofactor evidence="7">
        <name>Mg(2+)</name>
        <dbReference type="ChEBI" id="CHEBI:18420"/>
    </cofactor>
    <cofactor evidence="7">
        <name>Mn(2+)</name>
        <dbReference type="ChEBI" id="CHEBI:29035"/>
    </cofactor>
    <text evidence="7">Divalent metal cations. Prefers magnesium or manganese.</text>
</comment>
<dbReference type="InterPro" id="IPR015884">
    <property type="entry name" value="Malic_enzyme_CS"/>
</dbReference>
<dbReference type="EMBL" id="KZ819602">
    <property type="protein sequence ID" value="PWN38269.1"/>
    <property type="molecule type" value="Genomic_DNA"/>
</dbReference>
<dbReference type="CDD" id="cd05312">
    <property type="entry name" value="NAD_bind_1_malic_enz"/>
    <property type="match status" value="1"/>
</dbReference>
<dbReference type="STRING" id="1280837.A0A316VKW1"/>
<dbReference type="SUPFAM" id="SSF51735">
    <property type="entry name" value="NAD(P)-binding Rossmann-fold domains"/>
    <property type="match status" value="1"/>
</dbReference>
<proteinExistence type="inferred from homology"/>
<feature type="binding site" evidence="7">
    <location>
        <position position="276"/>
    </location>
    <ligand>
        <name>a divalent metal cation</name>
        <dbReference type="ChEBI" id="CHEBI:60240"/>
    </ligand>
</feature>
<dbReference type="RefSeq" id="XP_025358571.1">
    <property type="nucleotide sequence ID" value="XM_025499839.1"/>
</dbReference>
<organism evidence="12 13">
    <name type="scientific">Meira miltonrushii</name>
    <dbReference type="NCBI Taxonomy" id="1280837"/>
    <lineage>
        <taxon>Eukaryota</taxon>
        <taxon>Fungi</taxon>
        <taxon>Dikarya</taxon>
        <taxon>Basidiomycota</taxon>
        <taxon>Ustilaginomycotina</taxon>
        <taxon>Exobasidiomycetes</taxon>
        <taxon>Exobasidiales</taxon>
        <taxon>Brachybasidiaceae</taxon>
        <taxon>Meira</taxon>
    </lineage>
</organism>
<dbReference type="Gene3D" id="3.40.50.10380">
    <property type="entry name" value="Malic enzyme, N-terminal domain"/>
    <property type="match status" value="1"/>
</dbReference>
<dbReference type="Proteomes" id="UP000245771">
    <property type="component" value="Unassembled WGS sequence"/>
</dbReference>
<dbReference type="AlphaFoldDB" id="A0A316VKW1"/>
<reference evidence="12 13" key="1">
    <citation type="journal article" date="2018" name="Mol. Biol. Evol.">
        <title>Broad Genomic Sampling Reveals a Smut Pathogenic Ancestry of the Fungal Clade Ustilaginomycotina.</title>
        <authorList>
            <person name="Kijpornyongpan T."/>
            <person name="Mondo S.J."/>
            <person name="Barry K."/>
            <person name="Sandor L."/>
            <person name="Lee J."/>
            <person name="Lipzen A."/>
            <person name="Pangilinan J."/>
            <person name="LaButti K."/>
            <person name="Hainaut M."/>
            <person name="Henrissat B."/>
            <person name="Grigoriev I.V."/>
            <person name="Spatafora J.W."/>
            <person name="Aime M.C."/>
        </authorList>
    </citation>
    <scope>NUCLEOTIDE SEQUENCE [LARGE SCALE GENOMIC DNA]</scope>
    <source>
        <strain evidence="12 13">MCA 3882</strain>
    </source>
</reference>
<dbReference type="Gene3D" id="3.40.50.720">
    <property type="entry name" value="NAD(P)-binding Rossmann-like Domain"/>
    <property type="match status" value="1"/>
</dbReference>
<keyword evidence="13" id="KW-1185">Reference proteome</keyword>
<dbReference type="NCBIfam" id="NF010052">
    <property type="entry name" value="PRK13529.1"/>
    <property type="match status" value="1"/>
</dbReference>
<evidence type="ECO:0000256" key="1">
    <source>
        <dbReference type="ARBA" id="ARBA00001936"/>
    </source>
</evidence>
<name>A0A316VKW1_9BASI</name>
<feature type="binding site" evidence="7">
    <location>
        <position position="299"/>
    </location>
    <ligand>
        <name>a divalent metal cation</name>
        <dbReference type="ChEBI" id="CHEBI:60240"/>
    </ligand>
</feature>
<dbReference type="PRINTS" id="PR00072">
    <property type="entry name" value="MALOXRDTASE"/>
</dbReference>
<sequence length="596" mass="66131">MTPPATNGTSRREKPPQTLPDDKAYDDFKSSSSVHYSAQGHGGGYAALRDHFYNQDTAFGDEKRSTLGLRGLLPPTHQSLATQVQRTLHQLRSKKTDLGKYIFLTSLRQTNVRLFYATIMQNAEECLPLIYTPVVGEACQKFSRIYRRPEGLTISLEDKGKVAEVIDNWPVPAGAPRIAVLTDGSRILGLGDQGWDGLGISIGKLSLYVAAAGIHPRATVPICVDLGTDNKEKLEDPLYLGLRRERAGDDEYHPFMDEVMDALNKKYPNLIVQFEDFSTERAFHFLERYQKTHRVFNDDIQGTGAVVLGGFVNAARLSSKASGRPLHDQRILFFGAGSAGVGVATQLKSFFTRQGLSDDEARERIWLCDSKGLVTKDRGDKLPEHKIHFAREDNEGKQCKSLIEAVDYIKPTAIIGLSTVPDTFTEEVLGRMAELNKRPIIFPLSNPSHLSECNFETAIKATKGTAIFASGSPFPELDYEGKHYIPGQGNNLYVFPGIGLAGALSKCGHISDEMITESALALADSVNDEEKAEGRIYPSLKRMRDISRDVSVRVIQMANKQGFTRDNGYTKGMDDEELKHWVEGEMWQPTYESFAA</sequence>
<dbReference type="InterPro" id="IPR012302">
    <property type="entry name" value="Malic_NAD-bd"/>
</dbReference>
<dbReference type="SMART" id="SM00919">
    <property type="entry name" value="Malic_M"/>
    <property type="match status" value="1"/>
</dbReference>
<dbReference type="InterPro" id="IPR037062">
    <property type="entry name" value="Malic_N_dom_sf"/>
</dbReference>
<feature type="binding site" evidence="6">
    <location>
        <position position="490"/>
    </location>
    <ligand>
        <name>(S)-malate</name>
        <dbReference type="ChEBI" id="CHEBI:15589"/>
    </ligand>
</feature>
<dbReference type="SMART" id="SM01274">
    <property type="entry name" value="malic"/>
    <property type="match status" value="1"/>
</dbReference>
<dbReference type="InParanoid" id="A0A316VKW1"/>
<comment type="similarity">
    <text evidence="2 8">Belongs to the malic enzymes family.</text>
</comment>
<evidence type="ECO:0000256" key="3">
    <source>
        <dbReference type="ARBA" id="ARBA00022723"/>
    </source>
</evidence>
<feature type="domain" description="Malic enzyme NAD-binding" evidence="10">
    <location>
        <begin position="300"/>
        <end position="559"/>
    </location>
</feature>
<keyword evidence="4 8" id="KW-0560">Oxidoreductase</keyword>
<dbReference type="PANTHER" id="PTHR23406:SF32">
    <property type="entry name" value="NADP-DEPENDENT MALIC ENZYME"/>
    <property type="match status" value="1"/>
</dbReference>
<feature type="binding site" evidence="6">
    <location>
        <position position="186"/>
    </location>
    <ligand>
        <name>(S)-malate</name>
        <dbReference type="ChEBI" id="CHEBI:15589"/>
    </ligand>
</feature>
<dbReference type="GO" id="GO:0006108">
    <property type="term" value="P:malate metabolic process"/>
    <property type="evidence" value="ECO:0007669"/>
    <property type="project" value="TreeGrafter"/>
</dbReference>
<feature type="binding site" evidence="7">
    <location>
        <position position="275"/>
    </location>
    <ligand>
        <name>a divalent metal cation</name>
        <dbReference type="ChEBI" id="CHEBI:60240"/>
    </ligand>
</feature>
<evidence type="ECO:0000313" key="13">
    <source>
        <dbReference type="Proteomes" id="UP000245771"/>
    </source>
</evidence>
<dbReference type="Pfam" id="PF00390">
    <property type="entry name" value="malic"/>
    <property type="match status" value="1"/>
</dbReference>
<evidence type="ECO:0000256" key="6">
    <source>
        <dbReference type="PIRSR" id="PIRSR000106-2"/>
    </source>
</evidence>
<keyword evidence="3 7" id="KW-0479">Metal-binding</keyword>
<feature type="binding site" evidence="6">
    <location>
        <position position="446"/>
    </location>
    <ligand>
        <name>(S)-malate</name>
        <dbReference type="ChEBI" id="CHEBI:15589"/>
    </ligand>
</feature>
<feature type="active site" description="Proton donor" evidence="5">
    <location>
        <position position="131"/>
    </location>
</feature>
<dbReference type="FunCoup" id="A0A316VKW1">
    <property type="interactions" value="308"/>
</dbReference>
<dbReference type="InterPro" id="IPR001891">
    <property type="entry name" value="Malic_OxRdtase"/>
</dbReference>
<evidence type="ECO:0000256" key="2">
    <source>
        <dbReference type="ARBA" id="ARBA00008785"/>
    </source>
</evidence>
<evidence type="ECO:0000256" key="9">
    <source>
        <dbReference type="SAM" id="MobiDB-lite"/>
    </source>
</evidence>
<feature type="compositionally biased region" description="Basic and acidic residues" evidence="9">
    <location>
        <begin position="10"/>
        <end position="29"/>
    </location>
</feature>
<feature type="region of interest" description="Disordered" evidence="9">
    <location>
        <begin position="1"/>
        <end position="30"/>
    </location>
</feature>
<dbReference type="InterPro" id="IPR012301">
    <property type="entry name" value="Malic_N_dom"/>
</dbReference>
<dbReference type="PIRSF" id="PIRSF000106">
    <property type="entry name" value="ME"/>
    <property type="match status" value="1"/>
</dbReference>
<dbReference type="GeneID" id="37021620"/>
<protein>
    <recommendedName>
        <fullName evidence="8">Malic enzyme</fullName>
    </recommendedName>
</protein>
<dbReference type="GO" id="GO:0046872">
    <property type="term" value="F:metal ion binding"/>
    <property type="evidence" value="ECO:0007669"/>
    <property type="project" value="UniProtKB-KW"/>
</dbReference>
<dbReference type="Pfam" id="PF03949">
    <property type="entry name" value="Malic_M"/>
    <property type="match status" value="1"/>
</dbReference>
<accession>A0A316VKW1</accession>
<evidence type="ECO:0000256" key="4">
    <source>
        <dbReference type="ARBA" id="ARBA00023002"/>
    </source>
</evidence>
<feature type="domain" description="Malic enzyme N-terminal" evidence="11">
    <location>
        <begin position="108"/>
        <end position="290"/>
    </location>
</feature>
<dbReference type="SUPFAM" id="SSF53223">
    <property type="entry name" value="Aminoacid dehydrogenase-like, N-terminal domain"/>
    <property type="match status" value="1"/>
</dbReference>
<dbReference type="OrthoDB" id="5365701at2759"/>
<gene>
    <name evidence="12" type="ORF">FA14DRAFT_163740</name>
</gene>
<evidence type="ECO:0000256" key="8">
    <source>
        <dbReference type="RuleBase" id="RU003426"/>
    </source>
</evidence>
<dbReference type="PANTHER" id="PTHR23406">
    <property type="entry name" value="MALIC ENZYME-RELATED"/>
    <property type="match status" value="1"/>
</dbReference>
<dbReference type="GO" id="GO:0005739">
    <property type="term" value="C:mitochondrion"/>
    <property type="evidence" value="ECO:0007669"/>
    <property type="project" value="TreeGrafter"/>
</dbReference>
<dbReference type="GO" id="GO:0051287">
    <property type="term" value="F:NAD binding"/>
    <property type="evidence" value="ECO:0007669"/>
    <property type="project" value="InterPro"/>
</dbReference>
<comment type="cofactor">
    <cofactor evidence="1">
        <name>Mn(2+)</name>
        <dbReference type="ChEBI" id="CHEBI:29035"/>
    </cofactor>
</comment>
<dbReference type="InterPro" id="IPR046346">
    <property type="entry name" value="Aminoacid_DH-like_N_sf"/>
</dbReference>
<dbReference type="FunFam" id="3.40.50.720:FF:000182">
    <property type="entry name" value="NAD-dependent malic enzyme"/>
    <property type="match status" value="1"/>
</dbReference>
<evidence type="ECO:0000313" key="12">
    <source>
        <dbReference type="EMBL" id="PWN38269.1"/>
    </source>
</evidence>
<evidence type="ECO:0000259" key="11">
    <source>
        <dbReference type="SMART" id="SM01274"/>
    </source>
</evidence>
<evidence type="ECO:0000259" key="10">
    <source>
        <dbReference type="SMART" id="SM00919"/>
    </source>
</evidence>
<evidence type="ECO:0000256" key="5">
    <source>
        <dbReference type="PIRSR" id="PIRSR000106-1"/>
    </source>
</evidence>